<reference evidence="1 2" key="1">
    <citation type="submission" date="2020-08" db="EMBL/GenBank/DDBJ databases">
        <title>Hymenobacter sp.</title>
        <authorList>
            <person name="Kim M.K."/>
        </authorList>
    </citation>
    <scope>NUCLEOTIDE SEQUENCE [LARGE SCALE GENOMIC DNA]</scope>
    <source>
        <strain evidence="1 2">BT507</strain>
    </source>
</reference>
<proteinExistence type="predicted"/>
<name>A0ABR7MJB8_9BACT</name>
<dbReference type="InterPro" id="IPR036388">
    <property type="entry name" value="WH-like_DNA-bd_sf"/>
</dbReference>
<dbReference type="PANTHER" id="PTHR33202">
    <property type="entry name" value="ZINC UPTAKE REGULATION PROTEIN"/>
    <property type="match status" value="1"/>
</dbReference>
<dbReference type="SUPFAM" id="SSF46785">
    <property type="entry name" value="Winged helix' DNA-binding domain"/>
    <property type="match status" value="1"/>
</dbReference>
<dbReference type="Gene3D" id="1.10.10.10">
    <property type="entry name" value="Winged helix-like DNA-binding domain superfamily/Winged helix DNA-binding domain"/>
    <property type="match status" value="1"/>
</dbReference>
<dbReference type="RefSeq" id="WP_187319427.1">
    <property type="nucleotide sequence ID" value="NZ_JACSCY010000005.1"/>
</dbReference>
<sequence>MEKPHNHIAETLSRHGLRQTPTRLRVLQVLGASPYALSGHEIEQQLGQDTDRITLYRTLRSFEEKGLIHRVMDASDIIRYAACSIECTEEAHFDNHVHFKCTECAHIYCLNQVAIPAVTLPASFRAVSRDYLLAGVCNRCQPVERL</sequence>
<keyword evidence="2" id="KW-1185">Reference proteome</keyword>
<accession>A0ABR7MJB8</accession>
<organism evidence="1 2">
    <name type="scientific">Hymenobacter citatus</name>
    <dbReference type="NCBI Taxonomy" id="2763506"/>
    <lineage>
        <taxon>Bacteria</taxon>
        <taxon>Pseudomonadati</taxon>
        <taxon>Bacteroidota</taxon>
        <taxon>Cytophagia</taxon>
        <taxon>Cytophagales</taxon>
        <taxon>Hymenobacteraceae</taxon>
        <taxon>Hymenobacter</taxon>
    </lineage>
</organism>
<dbReference type="InterPro" id="IPR002481">
    <property type="entry name" value="FUR"/>
</dbReference>
<dbReference type="PANTHER" id="PTHR33202:SF22">
    <property type="entry name" value="HYDROGEN PEROXIDE SENSITIVE REPRESSOR"/>
    <property type="match status" value="1"/>
</dbReference>
<dbReference type="Pfam" id="PF01475">
    <property type="entry name" value="FUR"/>
    <property type="match status" value="1"/>
</dbReference>
<evidence type="ECO:0000313" key="1">
    <source>
        <dbReference type="EMBL" id="MBC6611151.1"/>
    </source>
</evidence>
<protein>
    <submittedName>
        <fullName evidence="1">Transcriptional repressor</fullName>
    </submittedName>
</protein>
<evidence type="ECO:0000313" key="2">
    <source>
        <dbReference type="Proteomes" id="UP000622017"/>
    </source>
</evidence>
<comment type="caution">
    <text evidence="1">The sequence shown here is derived from an EMBL/GenBank/DDBJ whole genome shotgun (WGS) entry which is preliminary data.</text>
</comment>
<dbReference type="Proteomes" id="UP000622017">
    <property type="component" value="Unassembled WGS sequence"/>
</dbReference>
<dbReference type="InterPro" id="IPR036390">
    <property type="entry name" value="WH_DNA-bd_sf"/>
</dbReference>
<dbReference type="EMBL" id="JACSCY010000005">
    <property type="protein sequence ID" value="MBC6611151.1"/>
    <property type="molecule type" value="Genomic_DNA"/>
</dbReference>
<gene>
    <name evidence="1" type="ORF">H8B15_09470</name>
</gene>